<dbReference type="Gene3D" id="1.20.1740.10">
    <property type="entry name" value="Amino acid/polyamine transporter I"/>
    <property type="match status" value="1"/>
</dbReference>
<feature type="transmembrane region" description="Helical" evidence="7">
    <location>
        <begin position="414"/>
        <end position="432"/>
    </location>
</feature>
<dbReference type="PANTHER" id="PTHR42770:SF16">
    <property type="entry name" value="AMINO ACID PERMEASE"/>
    <property type="match status" value="1"/>
</dbReference>
<evidence type="ECO:0000313" key="9">
    <source>
        <dbReference type="Proteomes" id="UP000184440"/>
    </source>
</evidence>
<reference evidence="8 9" key="1">
    <citation type="submission" date="2016-11" db="EMBL/GenBank/DDBJ databases">
        <authorList>
            <person name="Jaros S."/>
            <person name="Januszkiewicz K."/>
            <person name="Wedrychowicz H."/>
        </authorList>
    </citation>
    <scope>NUCLEOTIDE SEQUENCE [LARGE SCALE GENOMIC DNA]</scope>
    <source>
        <strain evidence="8 9">DSM 46144</strain>
    </source>
</reference>
<protein>
    <submittedName>
        <fullName evidence="8">Amino acid transporter</fullName>
    </submittedName>
</protein>
<dbReference type="EMBL" id="FRCS01000003">
    <property type="protein sequence ID" value="SHN15957.1"/>
    <property type="molecule type" value="Genomic_DNA"/>
</dbReference>
<sequence>MHDDPPDRVTASGSPGRDRAPHAAVWPSWAPPPTGAPPIGAPTTRARAGIYGPPAYRASGGSGPAGQPARRSRLQPVGVSGLVLITTMTHAPLVMLWSIMPTTYQFSGVVATPLVFGIGGAALLVFAVAYGGLARRIRHSGGLYAFVTHGLGPTVGLGVATLAVLSYSVLLSGALVLLAGVLTSSVGSLLGIDLPVPISVVVAVVAVLVLGRLQLRTLSRIYLALAASQVLAVLWLDFGSATTPDGGQVSYDAIDPAWLLGGSFSLALCLALTSFMGSETGANYADELAEPRRTVPRATLISYAFSAVVLLISGWAISVATGPEKAVSIAQGSYESAIGGNGQPLLLAVVGRLVGPEHVTTVVHLLTAALALGALGTSASIHHSVARQIAALARDGILPPALAARRDGGTPIRAGWFAPLIAGPLAFLAVSVDNTAVALVVGILGGLGIVAALALTSLAAIVYFLRGAEEDETGFLGWEGHMVAAAFALVVTGFVFVYALIRLPSVLVVVAPAAGWLFPVCLGGAFGAGVVWALVLRTTRPEVLGRLGRSDPA</sequence>
<feature type="transmembrane region" description="Helical" evidence="7">
    <location>
        <begin position="220"/>
        <end position="238"/>
    </location>
</feature>
<evidence type="ECO:0000256" key="5">
    <source>
        <dbReference type="ARBA" id="ARBA00023136"/>
    </source>
</evidence>
<dbReference type="Pfam" id="PF13520">
    <property type="entry name" value="AA_permease_2"/>
    <property type="match status" value="1"/>
</dbReference>
<feature type="transmembrane region" description="Helical" evidence="7">
    <location>
        <begin position="298"/>
        <end position="317"/>
    </location>
</feature>
<gene>
    <name evidence="8" type="ORF">SAMN05443668_103316</name>
</gene>
<feature type="transmembrane region" description="Helical" evidence="7">
    <location>
        <begin position="258"/>
        <end position="277"/>
    </location>
</feature>
<evidence type="ECO:0000256" key="7">
    <source>
        <dbReference type="SAM" id="Phobius"/>
    </source>
</evidence>
<keyword evidence="2" id="KW-1003">Cell membrane</keyword>
<dbReference type="STRING" id="134849.SAMN05443668_103316"/>
<feature type="transmembrane region" description="Helical" evidence="7">
    <location>
        <begin position="154"/>
        <end position="182"/>
    </location>
</feature>
<dbReference type="AlphaFoldDB" id="A0A1M7PG04"/>
<organism evidence="8 9">
    <name type="scientific">Cryptosporangium aurantiacum</name>
    <dbReference type="NCBI Taxonomy" id="134849"/>
    <lineage>
        <taxon>Bacteria</taxon>
        <taxon>Bacillati</taxon>
        <taxon>Actinomycetota</taxon>
        <taxon>Actinomycetes</taxon>
        <taxon>Cryptosporangiales</taxon>
        <taxon>Cryptosporangiaceae</taxon>
        <taxon>Cryptosporangium</taxon>
    </lineage>
</organism>
<proteinExistence type="predicted"/>
<dbReference type="Proteomes" id="UP000184440">
    <property type="component" value="Unassembled WGS sequence"/>
</dbReference>
<dbReference type="InterPro" id="IPR050367">
    <property type="entry name" value="APC_superfamily"/>
</dbReference>
<evidence type="ECO:0000313" key="8">
    <source>
        <dbReference type="EMBL" id="SHN15957.1"/>
    </source>
</evidence>
<dbReference type="InterPro" id="IPR002293">
    <property type="entry name" value="AA/rel_permease1"/>
</dbReference>
<evidence type="ECO:0000256" key="6">
    <source>
        <dbReference type="SAM" id="MobiDB-lite"/>
    </source>
</evidence>
<feature type="region of interest" description="Disordered" evidence="6">
    <location>
        <begin position="1"/>
        <end position="43"/>
    </location>
</feature>
<evidence type="ECO:0000256" key="1">
    <source>
        <dbReference type="ARBA" id="ARBA00004651"/>
    </source>
</evidence>
<dbReference type="GO" id="GO:0005886">
    <property type="term" value="C:plasma membrane"/>
    <property type="evidence" value="ECO:0007669"/>
    <property type="project" value="UniProtKB-SubCell"/>
</dbReference>
<comment type="subcellular location">
    <subcellularLocation>
        <location evidence="1">Cell membrane</location>
        <topology evidence="1">Multi-pass membrane protein</topology>
    </subcellularLocation>
</comment>
<evidence type="ECO:0000256" key="2">
    <source>
        <dbReference type="ARBA" id="ARBA00022475"/>
    </source>
</evidence>
<feature type="transmembrane region" description="Helical" evidence="7">
    <location>
        <begin position="476"/>
        <end position="501"/>
    </location>
</feature>
<feature type="transmembrane region" description="Helical" evidence="7">
    <location>
        <begin position="194"/>
        <end position="213"/>
    </location>
</feature>
<feature type="transmembrane region" description="Helical" evidence="7">
    <location>
        <begin position="362"/>
        <end position="381"/>
    </location>
</feature>
<evidence type="ECO:0000256" key="4">
    <source>
        <dbReference type="ARBA" id="ARBA00022989"/>
    </source>
</evidence>
<keyword evidence="9" id="KW-1185">Reference proteome</keyword>
<feature type="transmembrane region" description="Helical" evidence="7">
    <location>
        <begin position="106"/>
        <end position="133"/>
    </location>
</feature>
<feature type="transmembrane region" description="Helical" evidence="7">
    <location>
        <begin position="438"/>
        <end position="464"/>
    </location>
</feature>
<accession>A0A1M7PG04</accession>
<keyword evidence="4 7" id="KW-1133">Transmembrane helix</keyword>
<dbReference type="PANTHER" id="PTHR42770">
    <property type="entry name" value="AMINO ACID TRANSPORTER-RELATED"/>
    <property type="match status" value="1"/>
</dbReference>
<name>A0A1M7PG04_9ACTN</name>
<keyword evidence="3 7" id="KW-0812">Transmembrane</keyword>
<dbReference type="GO" id="GO:0022857">
    <property type="term" value="F:transmembrane transporter activity"/>
    <property type="evidence" value="ECO:0007669"/>
    <property type="project" value="InterPro"/>
</dbReference>
<feature type="compositionally biased region" description="Pro residues" evidence="6">
    <location>
        <begin position="29"/>
        <end position="40"/>
    </location>
</feature>
<feature type="transmembrane region" description="Helical" evidence="7">
    <location>
        <begin position="77"/>
        <end position="100"/>
    </location>
</feature>
<keyword evidence="5 7" id="KW-0472">Membrane</keyword>
<feature type="transmembrane region" description="Helical" evidence="7">
    <location>
        <begin position="513"/>
        <end position="536"/>
    </location>
</feature>
<evidence type="ECO:0000256" key="3">
    <source>
        <dbReference type="ARBA" id="ARBA00022692"/>
    </source>
</evidence>